<gene>
    <name evidence="2" type="ORF">B0T20DRAFT_128981</name>
</gene>
<name>A0AAE0PLE5_SORBR</name>
<keyword evidence="3" id="KW-1185">Reference proteome</keyword>
<feature type="region of interest" description="Disordered" evidence="1">
    <location>
        <begin position="1"/>
        <end position="71"/>
    </location>
</feature>
<comment type="caution">
    <text evidence="2">The sequence shown here is derived from an EMBL/GenBank/DDBJ whole genome shotgun (WGS) entry which is preliminary data.</text>
</comment>
<evidence type="ECO:0000313" key="2">
    <source>
        <dbReference type="EMBL" id="KAK3402049.1"/>
    </source>
</evidence>
<evidence type="ECO:0000313" key="3">
    <source>
        <dbReference type="Proteomes" id="UP001281003"/>
    </source>
</evidence>
<sequence>MENQLPAKPTGRGPGRPRRDPVQYPSQPVKIAPKQDVGQQDNSHSGDQQHYPHSQSCGMLTANASSGSTSTGYAQQDILVPKSLICVGTTAQHLHVMWYNQSPPTYRVNITIEHGSNGSSLNLPNMALISRHWPDRCFISAEWLDALGLQAAFLPNNEPLVFETPQGSLLACRQVNMFFSLPHLQYGSPWVPVQAIVLEQIGSGVAVIFGGSWVDVIFNEGKWRSGGASAMGFIHSYGP</sequence>
<evidence type="ECO:0000256" key="1">
    <source>
        <dbReference type="SAM" id="MobiDB-lite"/>
    </source>
</evidence>
<dbReference type="EMBL" id="JAUTDP010000002">
    <property type="protein sequence ID" value="KAK3402049.1"/>
    <property type="molecule type" value="Genomic_DNA"/>
</dbReference>
<dbReference type="AlphaFoldDB" id="A0AAE0PLE5"/>
<reference evidence="2" key="2">
    <citation type="submission" date="2023-07" db="EMBL/GenBank/DDBJ databases">
        <authorList>
            <consortium name="Lawrence Berkeley National Laboratory"/>
            <person name="Haridas S."/>
            <person name="Hensen N."/>
            <person name="Bonometti L."/>
            <person name="Westerberg I."/>
            <person name="Brannstrom I.O."/>
            <person name="Guillou S."/>
            <person name="Cros-Aarteil S."/>
            <person name="Calhoun S."/>
            <person name="Kuo A."/>
            <person name="Mondo S."/>
            <person name="Pangilinan J."/>
            <person name="Riley R."/>
            <person name="LaButti K."/>
            <person name="Andreopoulos B."/>
            <person name="Lipzen A."/>
            <person name="Chen C."/>
            <person name="Yanf M."/>
            <person name="Daum C."/>
            <person name="Ng V."/>
            <person name="Clum A."/>
            <person name="Steindorff A."/>
            <person name="Ohm R."/>
            <person name="Martin F."/>
            <person name="Silar P."/>
            <person name="Natvig D."/>
            <person name="Lalanne C."/>
            <person name="Gautier V."/>
            <person name="Ament-velasquez S.L."/>
            <person name="Kruys A."/>
            <person name="Hutchinson M.I."/>
            <person name="Powell A.J."/>
            <person name="Barry K."/>
            <person name="Miller A.N."/>
            <person name="Grigoriev I.V."/>
            <person name="Debuchy R."/>
            <person name="Gladieux P."/>
            <person name="Thoren M.H."/>
            <person name="Johannesson H."/>
        </authorList>
    </citation>
    <scope>NUCLEOTIDE SEQUENCE</scope>
    <source>
        <strain evidence="2">FGSC 1904</strain>
    </source>
</reference>
<feature type="compositionally biased region" description="Polar residues" evidence="1">
    <location>
        <begin position="37"/>
        <end position="64"/>
    </location>
</feature>
<protein>
    <submittedName>
        <fullName evidence="2">Uncharacterized protein</fullName>
    </submittedName>
</protein>
<reference evidence="2" key="1">
    <citation type="journal article" date="2023" name="Mol. Phylogenet. Evol.">
        <title>Genome-scale phylogeny and comparative genomics of the fungal order Sordariales.</title>
        <authorList>
            <person name="Hensen N."/>
            <person name="Bonometti L."/>
            <person name="Westerberg I."/>
            <person name="Brannstrom I.O."/>
            <person name="Guillou S."/>
            <person name="Cros-Aarteil S."/>
            <person name="Calhoun S."/>
            <person name="Haridas S."/>
            <person name="Kuo A."/>
            <person name="Mondo S."/>
            <person name="Pangilinan J."/>
            <person name="Riley R."/>
            <person name="LaButti K."/>
            <person name="Andreopoulos B."/>
            <person name="Lipzen A."/>
            <person name="Chen C."/>
            <person name="Yan M."/>
            <person name="Daum C."/>
            <person name="Ng V."/>
            <person name="Clum A."/>
            <person name="Steindorff A."/>
            <person name="Ohm R.A."/>
            <person name="Martin F."/>
            <person name="Silar P."/>
            <person name="Natvig D.O."/>
            <person name="Lalanne C."/>
            <person name="Gautier V."/>
            <person name="Ament-Velasquez S.L."/>
            <person name="Kruys A."/>
            <person name="Hutchinson M.I."/>
            <person name="Powell A.J."/>
            <person name="Barry K."/>
            <person name="Miller A.N."/>
            <person name="Grigoriev I.V."/>
            <person name="Debuchy R."/>
            <person name="Gladieux P."/>
            <person name="Hiltunen Thoren M."/>
            <person name="Johannesson H."/>
        </authorList>
    </citation>
    <scope>NUCLEOTIDE SEQUENCE</scope>
    <source>
        <strain evidence="2">FGSC 1904</strain>
    </source>
</reference>
<organism evidence="2 3">
    <name type="scientific">Sordaria brevicollis</name>
    <dbReference type="NCBI Taxonomy" id="83679"/>
    <lineage>
        <taxon>Eukaryota</taxon>
        <taxon>Fungi</taxon>
        <taxon>Dikarya</taxon>
        <taxon>Ascomycota</taxon>
        <taxon>Pezizomycotina</taxon>
        <taxon>Sordariomycetes</taxon>
        <taxon>Sordariomycetidae</taxon>
        <taxon>Sordariales</taxon>
        <taxon>Sordariaceae</taxon>
        <taxon>Sordaria</taxon>
    </lineage>
</organism>
<dbReference type="Proteomes" id="UP001281003">
    <property type="component" value="Unassembled WGS sequence"/>
</dbReference>
<accession>A0AAE0PLE5</accession>
<proteinExistence type="predicted"/>